<evidence type="ECO:0000256" key="5">
    <source>
        <dbReference type="ARBA" id="ARBA00022989"/>
    </source>
</evidence>
<evidence type="ECO:0000313" key="10">
    <source>
        <dbReference type="EMBL" id="PJJ81155.1"/>
    </source>
</evidence>
<keyword evidence="6 8" id="KW-0472">Membrane</keyword>
<comment type="subcellular location">
    <subcellularLocation>
        <location evidence="1">Membrane</location>
        <topology evidence="1">Multi-pass membrane protein</topology>
    </subcellularLocation>
</comment>
<feature type="transmembrane region" description="Helical" evidence="8">
    <location>
        <begin position="84"/>
        <end position="103"/>
    </location>
</feature>
<gene>
    <name evidence="10" type="ORF">CLV85_0326</name>
</gene>
<keyword evidence="4 8" id="KW-0812">Transmembrane</keyword>
<dbReference type="PANTHER" id="PTHR30576:SF10">
    <property type="entry name" value="SLL5057 PROTEIN"/>
    <property type="match status" value="1"/>
</dbReference>
<dbReference type="InterPro" id="IPR017475">
    <property type="entry name" value="EPS_sugar_tfrase"/>
</dbReference>
<dbReference type="NCBIfam" id="TIGR03025">
    <property type="entry name" value="EPS_sugtrans"/>
    <property type="match status" value="1"/>
</dbReference>
<name>A0A2M9D623_9MICO</name>
<feature type="transmembrane region" description="Helical" evidence="8">
    <location>
        <begin position="124"/>
        <end position="145"/>
    </location>
</feature>
<protein>
    <submittedName>
        <fullName evidence="10">Undecaprenyl-phosphate galactose phosphotransferase WbaP/exopolysaccharide biosynthesis polyprenyl glycosylphosphotransferase</fullName>
    </submittedName>
</protein>
<sequence length="524" mass="58688">MSQLRKLPALPPTELERGHLRLVEDAEFQPQHVTAPHPDSGIVWTKSYQKRLLVSDAVVILGTILIALLMRADPARLPEFFAGINPLMWLGLLAIVVVWVLLLEVFRSRDRRVIGVGPTEYKRVVTACMTAFGLLSIILLVLEIGFPGKRAVLAMAAGVLALLATRWVWRRWLNRQRRFGHALSRTVVVGTQDEVDYVVDKVQGCLRANFDVVGVVIEPDRHAEAKHRFGSQAHGTEQDAEQPGPQFGPEQVVQTASSLGADTVIIAGEHGCGNDFIRHLAWQLEGTAAELILASRLTNVAGPRIHFRPVEGLPLIHVEIPQFEGGKHVIKRGLDIAVSGLALFLLSPLFLLLTILIRLDSPGGAFYSQVRVGRNLETFRMFKFRSMVVDADQKLADLTKENEGSGVLFKLKNDPRVTRLGRFIRKYSLDEFPQLWNVLKGDMSLVGPRPPLPSEVLAYKGKVNRRMYIKPGLTGMWQINGRSDLNWEDSMRLDLYYVENWSVVGDLVIMWRTFKVLINPVGAY</sequence>
<comment type="similarity">
    <text evidence="2">Belongs to the bacterial sugar transferase family.</text>
</comment>
<comment type="caution">
    <text evidence="10">The sequence shown here is derived from an EMBL/GenBank/DDBJ whole genome shotgun (WGS) entry which is preliminary data.</text>
</comment>
<dbReference type="GO" id="GO:0016020">
    <property type="term" value="C:membrane"/>
    <property type="evidence" value="ECO:0007669"/>
    <property type="project" value="UniProtKB-SubCell"/>
</dbReference>
<feature type="transmembrane region" description="Helical" evidence="8">
    <location>
        <begin position="336"/>
        <end position="357"/>
    </location>
</feature>
<dbReference type="PANTHER" id="PTHR30576">
    <property type="entry name" value="COLANIC BIOSYNTHESIS UDP-GLUCOSE LIPID CARRIER TRANSFERASE"/>
    <property type="match status" value="1"/>
</dbReference>
<evidence type="ECO:0000256" key="2">
    <source>
        <dbReference type="ARBA" id="ARBA00006464"/>
    </source>
</evidence>
<dbReference type="EMBL" id="PGFH01000001">
    <property type="protein sequence ID" value="PJJ81155.1"/>
    <property type="molecule type" value="Genomic_DNA"/>
</dbReference>
<dbReference type="Pfam" id="PF02397">
    <property type="entry name" value="Bac_transf"/>
    <property type="match status" value="1"/>
</dbReference>
<evidence type="ECO:0000256" key="1">
    <source>
        <dbReference type="ARBA" id="ARBA00004141"/>
    </source>
</evidence>
<evidence type="ECO:0000256" key="7">
    <source>
        <dbReference type="SAM" id="MobiDB-lite"/>
    </source>
</evidence>
<dbReference type="Proteomes" id="UP000231742">
    <property type="component" value="Unassembled WGS sequence"/>
</dbReference>
<accession>A0A2M9D623</accession>
<dbReference type="GO" id="GO:0016780">
    <property type="term" value="F:phosphotransferase activity, for other substituted phosphate groups"/>
    <property type="evidence" value="ECO:0007669"/>
    <property type="project" value="TreeGrafter"/>
</dbReference>
<evidence type="ECO:0000256" key="6">
    <source>
        <dbReference type="ARBA" id="ARBA00023136"/>
    </source>
</evidence>
<feature type="transmembrane region" description="Helical" evidence="8">
    <location>
        <begin position="52"/>
        <end position="72"/>
    </location>
</feature>
<evidence type="ECO:0000256" key="8">
    <source>
        <dbReference type="SAM" id="Phobius"/>
    </source>
</evidence>
<evidence type="ECO:0000256" key="3">
    <source>
        <dbReference type="ARBA" id="ARBA00022679"/>
    </source>
</evidence>
<evidence type="ECO:0000313" key="11">
    <source>
        <dbReference type="Proteomes" id="UP000231742"/>
    </source>
</evidence>
<feature type="transmembrane region" description="Helical" evidence="8">
    <location>
        <begin position="151"/>
        <end position="169"/>
    </location>
</feature>
<organism evidence="10 11">
    <name type="scientific">Salinibacterium amurskyense</name>
    <dbReference type="NCBI Taxonomy" id="205941"/>
    <lineage>
        <taxon>Bacteria</taxon>
        <taxon>Bacillati</taxon>
        <taxon>Actinomycetota</taxon>
        <taxon>Actinomycetes</taxon>
        <taxon>Micrococcales</taxon>
        <taxon>Microbacteriaceae</taxon>
        <taxon>Salinibacterium</taxon>
    </lineage>
</organism>
<keyword evidence="5 8" id="KW-1133">Transmembrane helix</keyword>
<dbReference type="OrthoDB" id="9808602at2"/>
<dbReference type="AlphaFoldDB" id="A0A2M9D623"/>
<dbReference type="RefSeq" id="WP_100387866.1">
    <property type="nucleotide sequence ID" value="NZ_BMZU01000001.1"/>
</dbReference>
<evidence type="ECO:0000256" key="4">
    <source>
        <dbReference type="ARBA" id="ARBA00022692"/>
    </source>
</evidence>
<reference evidence="10 11" key="1">
    <citation type="submission" date="2017-11" db="EMBL/GenBank/DDBJ databases">
        <title>Genomic Encyclopedia of Archaeal and Bacterial Type Strains, Phase II (KMG-II): From Individual Species to Whole Genera.</title>
        <authorList>
            <person name="Goeker M."/>
        </authorList>
    </citation>
    <scope>NUCLEOTIDE SEQUENCE [LARGE SCALE GENOMIC DNA]</scope>
    <source>
        <strain evidence="10 11">DSM 16400</strain>
    </source>
</reference>
<keyword evidence="11" id="KW-1185">Reference proteome</keyword>
<keyword evidence="3 10" id="KW-0808">Transferase</keyword>
<proteinExistence type="inferred from homology"/>
<feature type="region of interest" description="Disordered" evidence="7">
    <location>
        <begin position="226"/>
        <end position="250"/>
    </location>
</feature>
<feature type="domain" description="Bacterial sugar transferase" evidence="9">
    <location>
        <begin position="331"/>
        <end position="518"/>
    </location>
</feature>
<evidence type="ECO:0000259" key="9">
    <source>
        <dbReference type="Pfam" id="PF02397"/>
    </source>
</evidence>
<dbReference type="InterPro" id="IPR003362">
    <property type="entry name" value="Bact_transf"/>
</dbReference>